<organism evidence="1">
    <name type="scientific">Amphimedon queenslandica</name>
    <name type="common">Sponge</name>
    <dbReference type="NCBI Taxonomy" id="400682"/>
    <lineage>
        <taxon>Eukaryota</taxon>
        <taxon>Metazoa</taxon>
        <taxon>Porifera</taxon>
        <taxon>Demospongiae</taxon>
        <taxon>Heteroscleromorpha</taxon>
        <taxon>Haplosclerida</taxon>
        <taxon>Niphatidae</taxon>
        <taxon>Amphimedon</taxon>
    </lineage>
</organism>
<name>A0A1X7SEJ9_AMPQE</name>
<reference evidence="1" key="1">
    <citation type="submission" date="2017-05" db="UniProtKB">
        <authorList>
            <consortium name="EnsemblMetazoa"/>
        </authorList>
    </citation>
    <scope>IDENTIFICATION</scope>
</reference>
<dbReference type="InParanoid" id="A0A1X7SEJ9"/>
<evidence type="ECO:0000313" key="1">
    <source>
        <dbReference type="EnsemblMetazoa" id="Aqu2.1.00483_001"/>
    </source>
</evidence>
<dbReference type="EnsemblMetazoa" id="Aqu2.1.00483_001">
    <property type="protein sequence ID" value="Aqu2.1.00483_001"/>
    <property type="gene ID" value="Aqu2.1.00483"/>
</dbReference>
<sequence>MYRYLCTCTVYIDYKIIVTCMYIYSTRDVIVTSLSDKVLYILRGLNFMIFVI</sequence>
<proteinExistence type="predicted"/>
<dbReference type="AlphaFoldDB" id="A0A1X7SEJ9"/>
<accession>A0A1X7SEJ9</accession>
<protein>
    <submittedName>
        <fullName evidence="1">Uncharacterized protein</fullName>
    </submittedName>
</protein>